<keyword evidence="2" id="KW-0813">Transport</keyword>
<dbReference type="GO" id="GO:0016887">
    <property type="term" value="F:ATP hydrolysis activity"/>
    <property type="evidence" value="ECO:0007669"/>
    <property type="project" value="InterPro"/>
</dbReference>
<dbReference type="SUPFAM" id="SSF52540">
    <property type="entry name" value="P-loop containing nucleoside triphosphate hydrolases"/>
    <property type="match status" value="1"/>
</dbReference>
<keyword evidence="5 12" id="KW-0067">ATP-binding</keyword>
<evidence type="ECO:0000256" key="4">
    <source>
        <dbReference type="ARBA" id="ARBA00022741"/>
    </source>
</evidence>
<evidence type="ECO:0000256" key="2">
    <source>
        <dbReference type="ARBA" id="ARBA00022448"/>
    </source>
</evidence>
<feature type="transmembrane region" description="Helical" evidence="8">
    <location>
        <begin position="21"/>
        <end position="49"/>
    </location>
</feature>
<keyword evidence="13" id="KW-1185">Reference proteome</keyword>
<dbReference type="GO" id="GO:0005886">
    <property type="term" value="C:plasma membrane"/>
    <property type="evidence" value="ECO:0007669"/>
    <property type="project" value="UniProtKB-SubCell"/>
</dbReference>
<organism evidence="12 13">
    <name type="scientific">Lachnotalea glycerini</name>
    <dbReference type="NCBI Taxonomy" id="1763509"/>
    <lineage>
        <taxon>Bacteria</taxon>
        <taxon>Bacillati</taxon>
        <taxon>Bacillota</taxon>
        <taxon>Clostridia</taxon>
        <taxon>Lachnospirales</taxon>
        <taxon>Lachnospiraceae</taxon>
        <taxon>Lachnotalea</taxon>
    </lineage>
</organism>
<evidence type="ECO:0000259" key="9">
    <source>
        <dbReference type="PROSITE" id="PS50893"/>
    </source>
</evidence>
<dbReference type="InterPro" id="IPR017871">
    <property type="entry name" value="ABC_transporter-like_CS"/>
</dbReference>
<keyword evidence="6 8" id="KW-1133">Transmembrane helix</keyword>
<evidence type="ECO:0000313" key="11">
    <source>
        <dbReference type="EMBL" id="PXV89397.1"/>
    </source>
</evidence>
<sequence length="588" mass="65488">MKTIKQWFQMLSFGNTKKYRNIILWFFLDSVTASLPYNIVIMAIYYLLLPLSASETKLQSGQLWAITGVLALQFVAYFFIRRKTYIDSCVGMADTIKKSRISIGKHLRILPMGFFNERDAGDLSTVLLRDYTTVETLSGQFAPQITITTARLLMSMLVLGIFDYRMMLAMFIVVPLALPFALLSYKRMVHSSLDLQNAQQSASSGILEYVEGIQTLKAYHMAGEKFDTLKESFLNQRKAAINIETKSASPVAVLGRVILNLGIVFVILLGAVLTTGGSLHPFYYIAFLIVTLNVYEPVSMLFVFIADFSRSKRSGDRIQSIFKEEPLPCVKRTVKEKKDSSNMDIVFSHVNFSYGNKQVLHDISVAFKKNTITALVGPSGSGKSTITRLAARFWDVSQGEITLGGIPLTQMEADEVLENIGIVFQDVYLFHDTIEANIRMGKATASSEEVIEAARKAACHEFIMSLPDGYDTMVGEGGSTLSGGEKQRISIARALLKDAPIVLLDEATAALDSENEVLIQQAISKLVEEKTVIVIAHRLQSVCNADQIVVLEDGRITERGTHKELLEEKGMYARLWEEQNNAGSWRIA</sequence>
<proteinExistence type="predicted"/>
<dbReference type="PANTHER" id="PTHR24221">
    <property type="entry name" value="ATP-BINDING CASSETTE SUB-FAMILY B"/>
    <property type="match status" value="1"/>
</dbReference>
<dbReference type="Pfam" id="PF00664">
    <property type="entry name" value="ABC_membrane"/>
    <property type="match status" value="1"/>
</dbReference>
<dbReference type="SMART" id="SM00382">
    <property type="entry name" value="AAA"/>
    <property type="match status" value="1"/>
</dbReference>
<evidence type="ECO:0000313" key="14">
    <source>
        <dbReference type="Proteomes" id="UP000247523"/>
    </source>
</evidence>
<dbReference type="PROSITE" id="PS50893">
    <property type="entry name" value="ABC_TRANSPORTER_2"/>
    <property type="match status" value="1"/>
</dbReference>
<dbReference type="InterPro" id="IPR011527">
    <property type="entry name" value="ABC1_TM_dom"/>
</dbReference>
<accession>A0A255IEC4</accession>
<dbReference type="AlphaFoldDB" id="A0A255IEC4"/>
<feature type="domain" description="ABC transmembrane type-1" evidence="10">
    <location>
        <begin position="100"/>
        <end position="310"/>
    </location>
</feature>
<dbReference type="GO" id="GO:0140359">
    <property type="term" value="F:ABC-type transporter activity"/>
    <property type="evidence" value="ECO:0007669"/>
    <property type="project" value="InterPro"/>
</dbReference>
<keyword evidence="4" id="KW-0547">Nucleotide-binding</keyword>
<evidence type="ECO:0000313" key="12">
    <source>
        <dbReference type="EMBL" id="RDY32410.1"/>
    </source>
</evidence>
<dbReference type="InterPro" id="IPR036640">
    <property type="entry name" value="ABC1_TM_sf"/>
</dbReference>
<evidence type="ECO:0000256" key="1">
    <source>
        <dbReference type="ARBA" id="ARBA00004651"/>
    </source>
</evidence>
<dbReference type="RefSeq" id="WP_094377707.1">
    <property type="nucleotide sequence ID" value="NZ_NOKA02000004.1"/>
</dbReference>
<evidence type="ECO:0000256" key="5">
    <source>
        <dbReference type="ARBA" id="ARBA00022840"/>
    </source>
</evidence>
<dbReference type="InterPro" id="IPR003439">
    <property type="entry name" value="ABC_transporter-like_ATP-bd"/>
</dbReference>
<feature type="transmembrane region" description="Helical" evidence="8">
    <location>
        <begin position="257"/>
        <end position="276"/>
    </location>
</feature>
<dbReference type="SUPFAM" id="SSF90123">
    <property type="entry name" value="ABC transporter transmembrane region"/>
    <property type="match status" value="1"/>
</dbReference>
<evidence type="ECO:0000259" key="10">
    <source>
        <dbReference type="PROSITE" id="PS50929"/>
    </source>
</evidence>
<comment type="caution">
    <text evidence="12">The sequence shown here is derived from an EMBL/GenBank/DDBJ whole genome shotgun (WGS) entry which is preliminary data.</text>
</comment>
<dbReference type="EMBL" id="QICS01000006">
    <property type="protein sequence ID" value="PXV89397.1"/>
    <property type="molecule type" value="Genomic_DNA"/>
</dbReference>
<dbReference type="Proteomes" id="UP000216411">
    <property type="component" value="Unassembled WGS sequence"/>
</dbReference>
<reference evidence="11 14" key="2">
    <citation type="submission" date="2018-05" db="EMBL/GenBank/DDBJ databases">
        <title>Genomic Encyclopedia of Type Strains, Phase IV (KMG-IV): sequencing the most valuable type-strain genomes for metagenomic binning, comparative biology and taxonomic classification.</title>
        <authorList>
            <person name="Goeker M."/>
        </authorList>
    </citation>
    <scope>NUCLEOTIDE SEQUENCE [LARGE SCALE GENOMIC DNA]</scope>
    <source>
        <strain evidence="11 14">DSM 28816</strain>
    </source>
</reference>
<dbReference type="GO" id="GO:0034040">
    <property type="term" value="F:ATPase-coupled lipid transmembrane transporter activity"/>
    <property type="evidence" value="ECO:0007669"/>
    <property type="project" value="TreeGrafter"/>
</dbReference>
<evidence type="ECO:0000256" key="7">
    <source>
        <dbReference type="ARBA" id="ARBA00023136"/>
    </source>
</evidence>
<dbReference type="FunFam" id="3.40.50.300:FF:000287">
    <property type="entry name" value="Multidrug ABC transporter ATP-binding protein"/>
    <property type="match status" value="1"/>
</dbReference>
<dbReference type="OrthoDB" id="9762778at2"/>
<evidence type="ECO:0000256" key="6">
    <source>
        <dbReference type="ARBA" id="ARBA00022989"/>
    </source>
</evidence>
<feature type="domain" description="ABC transporter" evidence="9">
    <location>
        <begin position="345"/>
        <end position="578"/>
    </location>
</feature>
<reference evidence="12 13" key="1">
    <citation type="journal article" date="2017" name="Genome Announc.">
        <title>Draft Genome Sequence of a Sporulating and Motile Strain of Lachnotalea glycerini Isolated from Water in Quebec City, Canada.</title>
        <authorList>
            <person name="Maheux A.F."/>
            <person name="Boudreau D.K."/>
            <person name="Berube E."/>
            <person name="Boissinot M."/>
            <person name="Raymond F."/>
            <person name="Brodeur S."/>
            <person name="Corbeil J."/>
            <person name="Isabel S."/>
            <person name="Omar R.F."/>
            <person name="Bergeron M.G."/>
        </authorList>
    </citation>
    <scope>NUCLEOTIDE SEQUENCE [LARGE SCALE GENOMIC DNA]</scope>
    <source>
        <strain evidence="12 13">CCRI-19302</strain>
    </source>
</reference>
<keyword evidence="3 8" id="KW-0812">Transmembrane</keyword>
<dbReference type="InterPro" id="IPR039421">
    <property type="entry name" value="Type_1_exporter"/>
</dbReference>
<dbReference type="Pfam" id="PF00005">
    <property type="entry name" value="ABC_tran"/>
    <property type="match status" value="1"/>
</dbReference>
<reference evidence="12" key="3">
    <citation type="submission" date="2018-07" db="EMBL/GenBank/DDBJ databases">
        <authorList>
            <person name="Quirk P.G."/>
            <person name="Krulwich T.A."/>
        </authorList>
    </citation>
    <scope>NUCLEOTIDE SEQUENCE</scope>
    <source>
        <strain evidence="12">CCRI-19302</strain>
    </source>
</reference>
<feature type="transmembrane region" description="Helical" evidence="8">
    <location>
        <begin position="61"/>
        <end position="80"/>
    </location>
</feature>
<evidence type="ECO:0000313" key="13">
    <source>
        <dbReference type="Proteomes" id="UP000216411"/>
    </source>
</evidence>
<comment type="subcellular location">
    <subcellularLocation>
        <location evidence="1">Cell membrane</location>
        <topology evidence="1">Multi-pass membrane protein</topology>
    </subcellularLocation>
</comment>
<dbReference type="PROSITE" id="PS00211">
    <property type="entry name" value="ABC_TRANSPORTER_1"/>
    <property type="match status" value="1"/>
</dbReference>
<feature type="transmembrane region" description="Helical" evidence="8">
    <location>
        <begin position="168"/>
        <end position="185"/>
    </location>
</feature>
<dbReference type="InterPro" id="IPR003593">
    <property type="entry name" value="AAA+_ATPase"/>
</dbReference>
<evidence type="ECO:0000256" key="8">
    <source>
        <dbReference type="SAM" id="Phobius"/>
    </source>
</evidence>
<gene>
    <name evidence="11" type="ORF">C8E03_10645</name>
    <name evidence="12" type="ORF">CG710_005375</name>
</gene>
<evidence type="ECO:0000256" key="3">
    <source>
        <dbReference type="ARBA" id="ARBA00022692"/>
    </source>
</evidence>
<dbReference type="Gene3D" id="3.40.50.300">
    <property type="entry name" value="P-loop containing nucleotide triphosphate hydrolases"/>
    <property type="match status" value="1"/>
</dbReference>
<feature type="transmembrane region" description="Helical" evidence="8">
    <location>
        <begin position="282"/>
        <end position="305"/>
    </location>
</feature>
<dbReference type="Proteomes" id="UP000247523">
    <property type="component" value="Unassembled WGS sequence"/>
</dbReference>
<dbReference type="EMBL" id="NOKA02000004">
    <property type="protein sequence ID" value="RDY32410.1"/>
    <property type="molecule type" value="Genomic_DNA"/>
</dbReference>
<keyword evidence="7 8" id="KW-0472">Membrane</keyword>
<dbReference type="GO" id="GO:0005524">
    <property type="term" value="F:ATP binding"/>
    <property type="evidence" value="ECO:0007669"/>
    <property type="project" value="UniProtKB-KW"/>
</dbReference>
<dbReference type="Gene3D" id="1.20.1560.10">
    <property type="entry name" value="ABC transporter type 1, transmembrane domain"/>
    <property type="match status" value="1"/>
</dbReference>
<name>A0A255IEC4_9FIRM</name>
<protein>
    <submittedName>
        <fullName evidence="12">ABC transporter ATP-binding protein</fullName>
    </submittedName>
    <submittedName>
        <fullName evidence="11">ATP-binding cassette subfamily B protein</fullName>
    </submittedName>
</protein>
<dbReference type="PANTHER" id="PTHR24221:SF397">
    <property type="entry name" value="ABC TRANSPORTER, ATP-BINDING TRANSMEMBRANE PROTEIN"/>
    <property type="match status" value="1"/>
</dbReference>
<dbReference type="PROSITE" id="PS50929">
    <property type="entry name" value="ABC_TM1F"/>
    <property type="match status" value="1"/>
</dbReference>
<dbReference type="InterPro" id="IPR027417">
    <property type="entry name" value="P-loop_NTPase"/>
</dbReference>